<feature type="transmembrane region" description="Helical" evidence="1">
    <location>
        <begin position="90"/>
        <end position="113"/>
    </location>
</feature>
<keyword evidence="1" id="KW-1133">Transmembrane helix</keyword>
<dbReference type="EMBL" id="LR633967">
    <property type="protein sequence ID" value="VUX56105.1"/>
    <property type="molecule type" value="Genomic_DNA"/>
</dbReference>
<protein>
    <recommendedName>
        <fullName evidence="3">DUF998 domain-containing protein</fullName>
    </recommendedName>
</protein>
<feature type="transmembrane region" description="Helical" evidence="1">
    <location>
        <begin position="128"/>
        <end position="148"/>
    </location>
</feature>
<proteinExistence type="predicted"/>
<evidence type="ECO:0000313" key="2">
    <source>
        <dbReference type="EMBL" id="VUX56105.1"/>
    </source>
</evidence>
<feature type="transmembrane region" description="Helical" evidence="1">
    <location>
        <begin position="12"/>
        <end position="33"/>
    </location>
</feature>
<keyword evidence="1" id="KW-0812">Transmembrane</keyword>
<feature type="transmembrane region" description="Helical" evidence="1">
    <location>
        <begin position="60"/>
        <end position="78"/>
    </location>
</feature>
<feature type="transmembrane region" description="Helical" evidence="1">
    <location>
        <begin position="160"/>
        <end position="182"/>
    </location>
</feature>
<accession>A0A7D9H6D5</accession>
<feature type="transmembrane region" description="Helical" evidence="1">
    <location>
        <begin position="194"/>
        <end position="214"/>
    </location>
</feature>
<gene>
    <name evidence="2" type="ORF">JTBM06_V1_290004</name>
</gene>
<reference evidence="2" key="1">
    <citation type="submission" date="2019-07" db="EMBL/GenBank/DDBJ databases">
        <authorList>
            <person name="Weber M."/>
            <person name="Kostadinov I."/>
            <person name="Kostadinov D I."/>
        </authorList>
    </citation>
    <scope>NUCLEOTIDE SEQUENCE</scope>
    <source>
        <strain evidence="2">Gfbio:sag-sample-m06:053724c1-46a9-4a36-b237-ea2bf867836b</strain>
    </source>
</reference>
<keyword evidence="1" id="KW-0472">Membrane</keyword>
<sequence length="235" mass="25512">MTIPTIGMRALPLWAAVVPLATVNVCYLVAVGLEHVPACIPYFSGCTSVSSTGRIAPERFIFLAGMLPSVVILVFFWHRSAMFLKLGGQIGSRVVTLQVLGVIAALSLISYALTLGSEDDGFRQLRRAGINGFAVSTVLAQVLFISFYRSMRIAATERLWRWLVGLCVALPLLGITAEVAKFAGAPRHAANNIVAWNAFVVASAYYAVVARIWWYHGFSGRFDSTSSGRPTSPRE</sequence>
<evidence type="ECO:0008006" key="3">
    <source>
        <dbReference type="Google" id="ProtNLM"/>
    </source>
</evidence>
<organism evidence="2">
    <name type="scientific">uncultured Woeseiaceae bacterium</name>
    <dbReference type="NCBI Taxonomy" id="1983305"/>
    <lineage>
        <taxon>Bacteria</taxon>
        <taxon>Pseudomonadati</taxon>
        <taxon>Pseudomonadota</taxon>
        <taxon>Gammaproteobacteria</taxon>
        <taxon>Woeseiales</taxon>
        <taxon>Woeseiaceae</taxon>
        <taxon>environmental samples</taxon>
    </lineage>
</organism>
<dbReference type="AlphaFoldDB" id="A0A7D9H6D5"/>
<name>A0A7D9H6D5_9GAMM</name>
<evidence type="ECO:0000256" key="1">
    <source>
        <dbReference type="SAM" id="Phobius"/>
    </source>
</evidence>